<dbReference type="PRINTS" id="PR00862">
    <property type="entry name" value="PROLIGOPTASE"/>
</dbReference>
<feature type="signal peptide" evidence="2">
    <location>
        <begin position="1"/>
        <end position="18"/>
    </location>
</feature>
<dbReference type="Proteomes" id="UP000192266">
    <property type="component" value="Unassembled WGS sequence"/>
</dbReference>
<dbReference type="SUPFAM" id="SSF53474">
    <property type="entry name" value="alpha/beta-Hydrolases"/>
    <property type="match status" value="1"/>
</dbReference>
<dbReference type="Gene3D" id="3.40.50.1820">
    <property type="entry name" value="alpha/beta hydrolase"/>
    <property type="match status" value="1"/>
</dbReference>
<keyword evidence="1" id="KW-0378">Hydrolase</keyword>
<evidence type="ECO:0000256" key="2">
    <source>
        <dbReference type="SAM" id="SignalP"/>
    </source>
</evidence>
<organism evidence="5 6">
    <name type="scientific">Hymenobacter roseosalivarius DSM 11622</name>
    <dbReference type="NCBI Taxonomy" id="645990"/>
    <lineage>
        <taxon>Bacteria</taxon>
        <taxon>Pseudomonadati</taxon>
        <taxon>Bacteroidota</taxon>
        <taxon>Cytophagia</taxon>
        <taxon>Cytophagales</taxon>
        <taxon>Hymenobacteraceae</taxon>
        <taxon>Hymenobacter</taxon>
    </lineage>
</organism>
<dbReference type="PANTHER" id="PTHR42776:SF27">
    <property type="entry name" value="DIPEPTIDYL PEPTIDASE FAMILY MEMBER 6"/>
    <property type="match status" value="1"/>
</dbReference>
<feature type="domain" description="Peptidase S9 prolyl oligopeptidase catalytic" evidence="3">
    <location>
        <begin position="439"/>
        <end position="648"/>
    </location>
</feature>
<evidence type="ECO:0000256" key="1">
    <source>
        <dbReference type="ARBA" id="ARBA00022801"/>
    </source>
</evidence>
<evidence type="ECO:0000259" key="3">
    <source>
        <dbReference type="Pfam" id="PF00326"/>
    </source>
</evidence>
<dbReference type="Pfam" id="PF00930">
    <property type="entry name" value="DPPIV_N"/>
    <property type="match status" value="1"/>
</dbReference>
<keyword evidence="2" id="KW-0732">Signal</keyword>
<dbReference type="PANTHER" id="PTHR42776">
    <property type="entry name" value="SERINE PEPTIDASE S9 FAMILY MEMBER"/>
    <property type="match status" value="1"/>
</dbReference>
<dbReference type="InterPro" id="IPR001375">
    <property type="entry name" value="Peptidase_S9_cat"/>
</dbReference>
<dbReference type="InterPro" id="IPR011042">
    <property type="entry name" value="6-blade_b-propeller_TolB-like"/>
</dbReference>
<protein>
    <submittedName>
        <fullName evidence="5">Peptidase S9 prolyl oligopeptidase active site domain protein</fullName>
    </submittedName>
</protein>
<accession>A0A1W1UP93</accession>
<dbReference type="Pfam" id="PF00326">
    <property type="entry name" value="Peptidase_S9"/>
    <property type="match status" value="1"/>
</dbReference>
<name>A0A1W1UP93_9BACT</name>
<dbReference type="GO" id="GO:0006508">
    <property type="term" value="P:proteolysis"/>
    <property type="evidence" value="ECO:0007669"/>
    <property type="project" value="InterPro"/>
</dbReference>
<dbReference type="AlphaFoldDB" id="A0A1W1UP93"/>
<dbReference type="Gene3D" id="2.120.10.30">
    <property type="entry name" value="TolB, C-terminal domain"/>
    <property type="match status" value="2"/>
</dbReference>
<dbReference type="OrthoDB" id="9812921at2"/>
<evidence type="ECO:0000313" key="5">
    <source>
        <dbReference type="EMBL" id="SMB82886.1"/>
    </source>
</evidence>
<dbReference type="RefSeq" id="WP_084443537.1">
    <property type="nucleotide sequence ID" value="NZ_FWWW01000036.1"/>
</dbReference>
<sequence>MKIPLFSLLWLLPLGALAQQPTTVSPARREEGNLVIERIPPPTPALREQLNAYQNARSAGLLDWDHQGGIYISTRFGDAAQVHHVAAPGADRRQLTFFPEPVGGASVSPDPKHNGFVFSKDVGGNENRQNYWFDRATGQYTLLTDGKSQNGAVLWSKRGDRYVYNSTRRNGRDYDLYVAPVGNPKAEKRLLEVSGSWNAADWSPDDQTIVAEEYISANESHLYLLDVATGKATPLNPQSEKISYGSALFSQDGRGLYLVSDEGTEFHTLRYYNLATKQQTPLTAGISWDVDEIEMAPKGDLLAFTVNADGFSELYLLTTKTGKYERVKNVPQGLIGGLKFSRDGQRLAYTFANAKTAGDVYSLALKGNRATRWTQSEIGGLNPATLVEPSLVRYPTFDQVNGQPRQIPAFVYKPTDRKGKMPVIINIHGGPEGQARPGFDPSTQYMVQELGVAVIFPNVRGSSGYGKTYLAADNGMKREESVQDIGMLLDWIATQPDLDAGRVAVYGGSYGGYMVLACMTNFNTRLRAGIDVVGISNFVTFLESTSEYRRDLRRAEYGDERDPAMRAYLQKIAPLNNVQKITKPMMIVQGQNDPRVPYTEAEQMLSALKKNGNDVYFLMAKDEGHGFRKKSNRDYQTAAMSEFIEQYLVSEPAK</sequence>
<dbReference type="InterPro" id="IPR002469">
    <property type="entry name" value="Peptidase_S9B_N"/>
</dbReference>
<dbReference type="InterPro" id="IPR029058">
    <property type="entry name" value="AB_hydrolase_fold"/>
</dbReference>
<gene>
    <name evidence="5" type="ORF">SAMN00120144_2237</name>
</gene>
<proteinExistence type="predicted"/>
<evidence type="ECO:0000313" key="6">
    <source>
        <dbReference type="Proteomes" id="UP000192266"/>
    </source>
</evidence>
<dbReference type="GO" id="GO:0004252">
    <property type="term" value="F:serine-type endopeptidase activity"/>
    <property type="evidence" value="ECO:0007669"/>
    <property type="project" value="InterPro"/>
</dbReference>
<dbReference type="EMBL" id="FWWW01000036">
    <property type="protein sequence ID" value="SMB82886.1"/>
    <property type="molecule type" value="Genomic_DNA"/>
</dbReference>
<dbReference type="InterPro" id="IPR002470">
    <property type="entry name" value="Peptidase_S9A"/>
</dbReference>
<dbReference type="SUPFAM" id="SSF82171">
    <property type="entry name" value="DPP6 N-terminal domain-like"/>
    <property type="match status" value="1"/>
</dbReference>
<feature type="chain" id="PRO_5013343144" evidence="2">
    <location>
        <begin position="19"/>
        <end position="654"/>
    </location>
</feature>
<reference evidence="5 6" key="1">
    <citation type="submission" date="2017-04" db="EMBL/GenBank/DDBJ databases">
        <authorList>
            <person name="Afonso C.L."/>
            <person name="Miller P.J."/>
            <person name="Scott M.A."/>
            <person name="Spackman E."/>
            <person name="Goraichik I."/>
            <person name="Dimitrov K.M."/>
            <person name="Suarez D.L."/>
            <person name="Swayne D.E."/>
        </authorList>
    </citation>
    <scope>NUCLEOTIDE SEQUENCE [LARGE SCALE GENOMIC DNA]</scope>
    <source>
        <strain evidence="5 6">DSM 11622</strain>
    </source>
</reference>
<evidence type="ECO:0000259" key="4">
    <source>
        <dbReference type="Pfam" id="PF00930"/>
    </source>
</evidence>
<dbReference type="STRING" id="645990.SAMN00120144_2237"/>
<keyword evidence="6" id="KW-1185">Reference proteome</keyword>
<feature type="domain" description="Dipeptidylpeptidase IV N-terminal" evidence="4">
    <location>
        <begin position="197"/>
        <end position="356"/>
    </location>
</feature>